<dbReference type="PANTHER" id="PTHR43705">
    <property type="entry name" value="HYDROXYACYLGLUTATHIONE HYDROLASE"/>
    <property type="match status" value="1"/>
</dbReference>
<dbReference type="Pfam" id="PF16123">
    <property type="entry name" value="HAGH_C"/>
    <property type="match status" value="1"/>
</dbReference>
<evidence type="ECO:0000256" key="9">
    <source>
        <dbReference type="ARBA" id="ARBA00031044"/>
    </source>
</evidence>
<comment type="cofactor">
    <cofactor evidence="2">
        <name>Zn(2+)</name>
        <dbReference type="ChEBI" id="CHEBI:29105"/>
    </cofactor>
</comment>
<gene>
    <name evidence="12" type="ORF">PCAR00345_LOCUS10792</name>
</gene>
<evidence type="ECO:0000256" key="3">
    <source>
        <dbReference type="ARBA" id="ARBA00004963"/>
    </source>
</evidence>
<dbReference type="InterPro" id="IPR036866">
    <property type="entry name" value="RibonucZ/Hydroxyglut_hydro"/>
</dbReference>
<protein>
    <recommendedName>
        <fullName evidence="5">hydroxyacylglutathione hydrolase</fullName>
        <ecNumber evidence="5">3.1.2.6</ecNumber>
    </recommendedName>
    <alternativeName>
        <fullName evidence="9">Glyoxalase II</fullName>
    </alternativeName>
</protein>
<evidence type="ECO:0000256" key="2">
    <source>
        <dbReference type="ARBA" id="ARBA00001947"/>
    </source>
</evidence>
<dbReference type="GO" id="GO:0019243">
    <property type="term" value="P:methylglyoxal catabolic process to D-lactate via S-lactoyl-glutathione"/>
    <property type="evidence" value="ECO:0007669"/>
    <property type="project" value="InterPro"/>
</dbReference>
<comment type="similarity">
    <text evidence="4">Belongs to the metallo-beta-lactamase superfamily. Glyoxalase II family.</text>
</comment>
<dbReference type="HAMAP" id="MF_01374">
    <property type="entry name" value="Glyoxalase_2"/>
    <property type="match status" value="1"/>
</dbReference>
<dbReference type="GO" id="GO:0046872">
    <property type="term" value="F:metal ion binding"/>
    <property type="evidence" value="ECO:0007669"/>
    <property type="project" value="UniProtKB-KW"/>
</dbReference>
<dbReference type="SUPFAM" id="SSF56281">
    <property type="entry name" value="Metallo-hydrolase/oxidoreductase"/>
    <property type="match status" value="1"/>
</dbReference>
<dbReference type="AlphaFoldDB" id="A0A7S4EWL3"/>
<comment type="pathway">
    <text evidence="3">Secondary metabolite metabolism; methylglyoxal degradation; (R)-lactate from methylglyoxal: step 2/2.</text>
</comment>
<evidence type="ECO:0000256" key="6">
    <source>
        <dbReference type="ARBA" id="ARBA00022723"/>
    </source>
</evidence>
<dbReference type="Pfam" id="PF00753">
    <property type="entry name" value="Lactamase_B"/>
    <property type="match status" value="1"/>
</dbReference>
<evidence type="ECO:0000256" key="4">
    <source>
        <dbReference type="ARBA" id="ARBA00006759"/>
    </source>
</evidence>
<dbReference type="EC" id="3.1.2.6" evidence="5"/>
<name>A0A7S4EWL3_CHRCT</name>
<keyword evidence="10" id="KW-0732">Signal</keyword>
<evidence type="ECO:0000256" key="8">
    <source>
        <dbReference type="ARBA" id="ARBA00022833"/>
    </source>
</evidence>
<dbReference type="InterPro" id="IPR032282">
    <property type="entry name" value="HAGH_C"/>
</dbReference>
<dbReference type="SMART" id="SM00849">
    <property type="entry name" value="Lactamase_B"/>
    <property type="match status" value="1"/>
</dbReference>
<proteinExistence type="inferred from homology"/>
<evidence type="ECO:0000256" key="1">
    <source>
        <dbReference type="ARBA" id="ARBA00001623"/>
    </source>
</evidence>
<feature type="chain" id="PRO_5030624651" description="hydroxyacylglutathione hydrolase" evidence="10">
    <location>
        <begin position="28"/>
        <end position="301"/>
    </location>
</feature>
<dbReference type="InterPro" id="IPR001279">
    <property type="entry name" value="Metallo-B-lactamas"/>
</dbReference>
<sequence>MACSCAAAPSQMRWTLLLPAALRLSVPHTLLSRSTSAKQLSTVAMPSVEVEQFRALNDNYAFLVHDASTGATMAIDTPEVSPIMDVLNRRGWKLSHVLNTHHHHDHAGGNLELKRLTGCKIIGPAGEASRIPGIDTPVGGGDSFEVGNLRFQVIDVGGHTKGHIAFYNEEMKSAFVGDSLFALGCGRLFEGTPEQAWASLQRLAALPPDTKVYCAHEYTEANLRFALSVDSANPDLQDRAKVIKQLRSEGKPTVPTSIELELMTNPFMRASNAELRAQLGVSPEEKDAAVFGKLRKMKDKF</sequence>
<dbReference type="Gene3D" id="3.60.15.10">
    <property type="entry name" value="Ribonuclease Z/Hydroxyacylglutathione hydrolase-like"/>
    <property type="match status" value="1"/>
</dbReference>
<keyword evidence="6" id="KW-0479">Metal-binding</keyword>
<dbReference type="GO" id="GO:0004416">
    <property type="term" value="F:hydroxyacylglutathione hydrolase activity"/>
    <property type="evidence" value="ECO:0007669"/>
    <property type="project" value="UniProtKB-EC"/>
</dbReference>
<keyword evidence="7" id="KW-0378">Hydrolase</keyword>
<comment type="catalytic activity">
    <reaction evidence="1">
        <text>an S-(2-hydroxyacyl)glutathione + H2O = a 2-hydroxy carboxylate + glutathione + H(+)</text>
        <dbReference type="Rhea" id="RHEA:21864"/>
        <dbReference type="ChEBI" id="CHEBI:15377"/>
        <dbReference type="ChEBI" id="CHEBI:15378"/>
        <dbReference type="ChEBI" id="CHEBI:57925"/>
        <dbReference type="ChEBI" id="CHEBI:58896"/>
        <dbReference type="ChEBI" id="CHEBI:71261"/>
        <dbReference type="EC" id="3.1.2.6"/>
    </reaction>
</comment>
<dbReference type="EMBL" id="HBIZ01017331">
    <property type="protein sequence ID" value="CAE0758198.1"/>
    <property type="molecule type" value="Transcribed_RNA"/>
</dbReference>
<feature type="domain" description="Metallo-beta-lactamase" evidence="11">
    <location>
        <begin position="58"/>
        <end position="216"/>
    </location>
</feature>
<dbReference type="CDD" id="cd07723">
    <property type="entry name" value="hydroxyacylglutathione_hydrolase_MBL-fold"/>
    <property type="match status" value="1"/>
</dbReference>
<dbReference type="InterPro" id="IPR050110">
    <property type="entry name" value="Glyoxalase_II_hydrolase"/>
</dbReference>
<dbReference type="InterPro" id="IPR035680">
    <property type="entry name" value="Clx_II_MBL"/>
</dbReference>
<evidence type="ECO:0000259" key="11">
    <source>
        <dbReference type="SMART" id="SM00849"/>
    </source>
</evidence>
<accession>A0A7S4EWL3</accession>
<evidence type="ECO:0000256" key="7">
    <source>
        <dbReference type="ARBA" id="ARBA00022801"/>
    </source>
</evidence>
<evidence type="ECO:0000256" key="10">
    <source>
        <dbReference type="SAM" id="SignalP"/>
    </source>
</evidence>
<reference evidence="12" key="1">
    <citation type="submission" date="2021-01" db="EMBL/GenBank/DDBJ databases">
        <authorList>
            <person name="Corre E."/>
            <person name="Pelletier E."/>
            <person name="Niang G."/>
            <person name="Scheremetjew M."/>
            <person name="Finn R."/>
            <person name="Kale V."/>
            <person name="Holt S."/>
            <person name="Cochrane G."/>
            <person name="Meng A."/>
            <person name="Brown T."/>
            <person name="Cohen L."/>
        </authorList>
    </citation>
    <scope>NUCLEOTIDE SEQUENCE</scope>
    <source>
        <strain evidence="12">CCMP645</strain>
    </source>
</reference>
<dbReference type="NCBIfam" id="TIGR03413">
    <property type="entry name" value="GSH_gloB"/>
    <property type="match status" value="1"/>
</dbReference>
<organism evidence="12">
    <name type="scientific">Chrysotila carterae</name>
    <name type="common">Marine alga</name>
    <name type="synonym">Syracosphaera carterae</name>
    <dbReference type="NCBI Taxonomy" id="13221"/>
    <lineage>
        <taxon>Eukaryota</taxon>
        <taxon>Haptista</taxon>
        <taxon>Haptophyta</taxon>
        <taxon>Prymnesiophyceae</taxon>
        <taxon>Isochrysidales</taxon>
        <taxon>Isochrysidaceae</taxon>
        <taxon>Chrysotila</taxon>
    </lineage>
</organism>
<evidence type="ECO:0000256" key="5">
    <source>
        <dbReference type="ARBA" id="ARBA00011917"/>
    </source>
</evidence>
<dbReference type="PANTHER" id="PTHR43705:SF1">
    <property type="entry name" value="HYDROXYACYLGLUTATHIONE HYDROLASE GLOB"/>
    <property type="match status" value="1"/>
</dbReference>
<dbReference type="InterPro" id="IPR017782">
    <property type="entry name" value="Hydroxyacylglutathione_Hdrlase"/>
</dbReference>
<dbReference type="PIRSF" id="PIRSF005457">
    <property type="entry name" value="Glx"/>
    <property type="match status" value="1"/>
</dbReference>
<keyword evidence="8" id="KW-0862">Zinc</keyword>
<evidence type="ECO:0000313" key="12">
    <source>
        <dbReference type="EMBL" id="CAE0758198.1"/>
    </source>
</evidence>
<feature type="signal peptide" evidence="10">
    <location>
        <begin position="1"/>
        <end position="27"/>
    </location>
</feature>